<protein>
    <submittedName>
        <fullName evidence="1">Uncharacterized protein</fullName>
    </submittedName>
</protein>
<proteinExistence type="predicted"/>
<gene>
    <name evidence="1" type="ORF">METZ01_LOCUS196373</name>
</gene>
<sequence>MTVEKSDKLRIAAICGIYHPWSHADAIITKFLKGMSTDEGFFPPKVEVVSLYIDHVLENDIGIGLAQEYGVPMYPSLRRTLHAGGSELGVDGVLLIGEHGDYPHDELGRKMYPRRYFFEQIAGVFAESGRSVPVFNDKHFACDFRDAQWMWDRAQELDIPLMAGSCLPVSWRRPWLEHELESPIEEALAVGYGDPEAYGYHTLETLQCMIERRSGGETGVVSVQYLEGEAVWQAGRDGRWSLELAEAACAAIENKPKGSMKEHVSNPFVFLIEHVDGLRSAALMLNDYISDWAYAGRLDGDIQACEFYLQPGGPGANFGYLSRNIQRFFTTGEATYPPERTLLTSGVIDAVMRSRHEGNRLVETPYLDIAYSSYTQEPIRPRGERPGGACLDRNTPDVFLPWKDN</sequence>
<reference evidence="1" key="1">
    <citation type="submission" date="2018-05" db="EMBL/GenBank/DDBJ databases">
        <authorList>
            <person name="Lanie J.A."/>
            <person name="Ng W.-L."/>
            <person name="Kazmierczak K.M."/>
            <person name="Andrzejewski T.M."/>
            <person name="Davidsen T.M."/>
            <person name="Wayne K.J."/>
            <person name="Tettelin H."/>
            <person name="Glass J.I."/>
            <person name="Rusch D."/>
            <person name="Podicherti R."/>
            <person name="Tsui H.-C.T."/>
            <person name="Winkler M.E."/>
        </authorList>
    </citation>
    <scope>NUCLEOTIDE SEQUENCE</scope>
</reference>
<dbReference type="EMBL" id="UINC01041777">
    <property type="protein sequence ID" value="SVB43519.1"/>
    <property type="molecule type" value="Genomic_DNA"/>
</dbReference>
<accession>A0A382DZC3</accession>
<organism evidence="1">
    <name type="scientific">marine metagenome</name>
    <dbReference type="NCBI Taxonomy" id="408172"/>
    <lineage>
        <taxon>unclassified sequences</taxon>
        <taxon>metagenomes</taxon>
        <taxon>ecological metagenomes</taxon>
    </lineage>
</organism>
<evidence type="ECO:0000313" key="1">
    <source>
        <dbReference type="EMBL" id="SVB43519.1"/>
    </source>
</evidence>
<dbReference type="AlphaFoldDB" id="A0A382DZC3"/>
<name>A0A382DZC3_9ZZZZ</name>